<gene>
    <name evidence="1" type="ORF">PM001_LOCUS20349</name>
</gene>
<evidence type="ECO:0000313" key="1">
    <source>
        <dbReference type="EMBL" id="CAK7935199.1"/>
    </source>
</evidence>
<dbReference type="Proteomes" id="UP001162060">
    <property type="component" value="Unassembled WGS sequence"/>
</dbReference>
<name>A0AAV1UKL6_9STRA</name>
<accession>A0AAV1UKL6</accession>
<dbReference type="AlphaFoldDB" id="A0AAV1UKL6"/>
<reference evidence="1" key="1">
    <citation type="submission" date="2024-01" db="EMBL/GenBank/DDBJ databases">
        <authorList>
            <person name="Webb A."/>
        </authorList>
    </citation>
    <scope>NUCLEOTIDE SEQUENCE</scope>
    <source>
        <strain evidence="1">Pm1</strain>
    </source>
</reference>
<proteinExistence type="predicted"/>
<organism evidence="1 2">
    <name type="scientific">Peronospora matthiolae</name>
    <dbReference type="NCBI Taxonomy" id="2874970"/>
    <lineage>
        <taxon>Eukaryota</taxon>
        <taxon>Sar</taxon>
        <taxon>Stramenopiles</taxon>
        <taxon>Oomycota</taxon>
        <taxon>Peronosporomycetes</taxon>
        <taxon>Peronosporales</taxon>
        <taxon>Peronosporaceae</taxon>
        <taxon>Peronospora</taxon>
    </lineage>
</organism>
<sequence>MKLFLADGFVLDEKSPQYRNNVLEFGDLAKMRLLPFLGEHNVLNSMRKLHK</sequence>
<protein>
    <submittedName>
        <fullName evidence="1">Uncharacterized protein</fullName>
    </submittedName>
</protein>
<evidence type="ECO:0000313" key="2">
    <source>
        <dbReference type="Proteomes" id="UP001162060"/>
    </source>
</evidence>
<dbReference type="EMBL" id="CAKLBY020000221">
    <property type="protein sequence ID" value="CAK7935199.1"/>
    <property type="molecule type" value="Genomic_DNA"/>
</dbReference>
<comment type="caution">
    <text evidence="1">The sequence shown here is derived from an EMBL/GenBank/DDBJ whole genome shotgun (WGS) entry which is preliminary data.</text>
</comment>